<dbReference type="EMBL" id="JADKGK010000027">
    <property type="protein sequence ID" value="MBL0005546.1"/>
    <property type="molecule type" value="Genomic_DNA"/>
</dbReference>
<dbReference type="InterPro" id="IPR001647">
    <property type="entry name" value="HTH_TetR"/>
</dbReference>
<dbReference type="PRINTS" id="PR00400">
    <property type="entry name" value="TETREPRESSOR"/>
</dbReference>
<dbReference type="GO" id="GO:0046677">
    <property type="term" value="P:response to antibiotic"/>
    <property type="evidence" value="ECO:0007669"/>
    <property type="project" value="InterPro"/>
</dbReference>
<dbReference type="GO" id="GO:0003677">
    <property type="term" value="F:DNA binding"/>
    <property type="evidence" value="ECO:0007669"/>
    <property type="project" value="UniProtKB-UniRule"/>
</dbReference>
<dbReference type="SUPFAM" id="SSF48498">
    <property type="entry name" value="Tetracyclin repressor-like, C-terminal domain"/>
    <property type="match status" value="1"/>
</dbReference>
<dbReference type="EMBL" id="JADIXZ010000007">
    <property type="protein sequence ID" value="MBK6302099.1"/>
    <property type="molecule type" value="Genomic_DNA"/>
</dbReference>
<sequence length="203" mass="21851">MGGRRPRLSRDDIALTALDILDTEGLSALTMRHLAARLGVRAASLYNHVSGYDEIIDLIQDLVNQEIDLDTLRAAEFADGLMGFARSYRDAFLRHPHALPHLVRRQMASPNALRTFDALAGFLARHGVPEADVFVTMGMIDGAILGASLDLFEGGFGPSARYAASHPSLATALAAADRDRVNEAAFELALRGIVAAIEGTLSR</sequence>
<dbReference type="GO" id="GO:0045892">
    <property type="term" value="P:negative regulation of DNA-templated transcription"/>
    <property type="evidence" value="ECO:0007669"/>
    <property type="project" value="InterPro"/>
</dbReference>
<gene>
    <name evidence="7" type="ORF">IPF40_14055</name>
    <name evidence="8" type="ORF">IPP00_16815</name>
</gene>
<keyword evidence="3 5" id="KW-0238">DNA-binding</keyword>
<dbReference type="Gene3D" id="1.10.357.10">
    <property type="entry name" value="Tetracycline Repressor, domain 2"/>
    <property type="match status" value="1"/>
</dbReference>
<dbReference type="InterPro" id="IPR009057">
    <property type="entry name" value="Homeodomain-like_sf"/>
</dbReference>
<feature type="DNA-binding region" description="H-T-H motif" evidence="5">
    <location>
        <begin position="30"/>
        <end position="49"/>
    </location>
</feature>
<evidence type="ECO:0000313" key="9">
    <source>
        <dbReference type="Proteomes" id="UP000718281"/>
    </source>
</evidence>
<evidence type="ECO:0000256" key="3">
    <source>
        <dbReference type="ARBA" id="ARBA00023125"/>
    </source>
</evidence>
<name>A0A934X822_9MICO</name>
<comment type="caution">
    <text evidence="7">The sequence shown here is derived from an EMBL/GenBank/DDBJ whole genome shotgun (WGS) entry which is preliminary data.</text>
</comment>
<evidence type="ECO:0000256" key="1">
    <source>
        <dbReference type="ARBA" id="ARBA00022491"/>
    </source>
</evidence>
<accession>A0A934X822</accession>
<feature type="domain" description="HTH tetR-type" evidence="6">
    <location>
        <begin position="7"/>
        <end position="67"/>
    </location>
</feature>
<evidence type="ECO:0000256" key="5">
    <source>
        <dbReference type="PROSITE-ProRule" id="PRU00335"/>
    </source>
</evidence>
<evidence type="ECO:0000256" key="2">
    <source>
        <dbReference type="ARBA" id="ARBA00023015"/>
    </source>
</evidence>
<dbReference type="PROSITE" id="PS50977">
    <property type="entry name" value="HTH_TETR_2"/>
    <property type="match status" value="1"/>
</dbReference>
<dbReference type="InterPro" id="IPR036271">
    <property type="entry name" value="Tet_transcr_reg_TetR-rel_C_sf"/>
</dbReference>
<dbReference type="Pfam" id="PF02909">
    <property type="entry name" value="TetR_C_1"/>
    <property type="match status" value="1"/>
</dbReference>
<keyword evidence="4" id="KW-0804">Transcription</keyword>
<evidence type="ECO:0000259" key="6">
    <source>
        <dbReference type="PROSITE" id="PS50977"/>
    </source>
</evidence>
<dbReference type="Proteomes" id="UP000718281">
    <property type="component" value="Unassembled WGS sequence"/>
</dbReference>
<reference evidence="7 9" key="1">
    <citation type="submission" date="2020-10" db="EMBL/GenBank/DDBJ databases">
        <title>Connecting structure to function with the recovery of over 1000 high-quality activated sludge metagenome-assembled genomes encoding full-length rRNA genes using long-read sequencing.</title>
        <authorList>
            <person name="Singleton C.M."/>
            <person name="Petriglieri F."/>
            <person name="Kristensen J.M."/>
            <person name="Kirkegaard R.H."/>
            <person name="Michaelsen T.Y."/>
            <person name="Andersen M.H."/>
            <person name="Karst S.M."/>
            <person name="Dueholm M.S."/>
            <person name="Nielsen P.H."/>
            <person name="Albertsen M."/>
        </authorList>
    </citation>
    <scope>NUCLEOTIDE SEQUENCE [LARGE SCALE GENOMIC DNA]</scope>
    <source>
        <strain evidence="7">AalE_18-Q3-R2-46_BAT3C.188</strain>
        <strain evidence="8">Ribe_18-Q3-R11-54_MAXAC.001</strain>
    </source>
</reference>
<proteinExistence type="predicted"/>
<organism evidence="7 9">
    <name type="scientific">Candidatus Phosphoribacter hodrii</name>
    <dbReference type="NCBI Taxonomy" id="2953743"/>
    <lineage>
        <taxon>Bacteria</taxon>
        <taxon>Bacillati</taxon>
        <taxon>Actinomycetota</taxon>
        <taxon>Actinomycetes</taxon>
        <taxon>Micrococcales</taxon>
        <taxon>Dermatophilaceae</taxon>
        <taxon>Candidatus Phosphoribacter</taxon>
    </lineage>
</organism>
<evidence type="ECO:0000256" key="4">
    <source>
        <dbReference type="ARBA" id="ARBA00023163"/>
    </source>
</evidence>
<dbReference type="Proteomes" id="UP000886632">
    <property type="component" value="Unassembled WGS sequence"/>
</dbReference>
<evidence type="ECO:0000313" key="7">
    <source>
        <dbReference type="EMBL" id="MBK6302099.1"/>
    </source>
</evidence>
<evidence type="ECO:0000313" key="8">
    <source>
        <dbReference type="EMBL" id="MBL0005546.1"/>
    </source>
</evidence>
<dbReference type="InterPro" id="IPR003012">
    <property type="entry name" value="Tet_transcr_reg_TetR"/>
</dbReference>
<keyword evidence="1" id="KW-0678">Repressor</keyword>
<protein>
    <submittedName>
        <fullName evidence="7">TetR/AcrR family transcriptional regulator C-terminal domain-containing protein</fullName>
    </submittedName>
</protein>
<keyword evidence="2" id="KW-0805">Transcription regulation</keyword>
<dbReference type="SUPFAM" id="SSF46689">
    <property type="entry name" value="Homeodomain-like"/>
    <property type="match status" value="1"/>
</dbReference>
<dbReference type="AlphaFoldDB" id="A0A934X822"/>
<dbReference type="InterPro" id="IPR004111">
    <property type="entry name" value="Repressor_TetR_C"/>
</dbReference>